<organism evidence="3 5">
    <name type="scientific">Puccinia graminis f. sp. tritici</name>
    <dbReference type="NCBI Taxonomy" id="56615"/>
    <lineage>
        <taxon>Eukaryota</taxon>
        <taxon>Fungi</taxon>
        <taxon>Dikarya</taxon>
        <taxon>Basidiomycota</taxon>
        <taxon>Pucciniomycotina</taxon>
        <taxon>Pucciniomycetes</taxon>
        <taxon>Pucciniales</taxon>
        <taxon>Pucciniaceae</taxon>
        <taxon>Puccinia</taxon>
    </lineage>
</organism>
<comment type="caution">
    <text evidence="3">The sequence shown here is derived from an EMBL/GenBank/DDBJ whole genome shotgun (WGS) entry which is preliminary data.</text>
</comment>
<feature type="region of interest" description="Disordered" evidence="1">
    <location>
        <begin position="76"/>
        <end position="112"/>
    </location>
</feature>
<evidence type="ECO:0000313" key="4">
    <source>
        <dbReference type="Proteomes" id="UP000324748"/>
    </source>
</evidence>
<keyword evidence="4" id="KW-1185">Reference proteome</keyword>
<evidence type="ECO:0000313" key="2">
    <source>
        <dbReference type="EMBL" id="KAA1065909.1"/>
    </source>
</evidence>
<sequence length="327" mass="35482">MAESDNGSIYSSPQCGANGQRSMQNSRSNLVPAAWTVWKLNSRQWSGVLGLNVTFSSKHRRTGQLFNREHLAKESGFATRGTSPTSLASFVTGGRLPKGPASRPGALRQKKSGFGTGVHRQKVWLGDRGHLAKMSDFDRDLASRPPLQKGYLAKNTSSFRLKVDIADKYSSPYRAKSKTVACDDNVLSMYDTREAVYNQVSHRSDHQHRPDTFRNSITVLSPTGLDGSASVETYQAAHFFRSAGAPGRHATLFGKVGGTTSLFGKVPPVAKRAPIRSAPGSKASPPSRPDFLAKCPPQNQTSWRSARGGKAKQSSFSSLPPSTSRRC</sequence>
<dbReference type="EMBL" id="VSWC01000196">
    <property type="protein sequence ID" value="KAA1065909.1"/>
    <property type="molecule type" value="Genomic_DNA"/>
</dbReference>
<feature type="compositionally biased region" description="Low complexity" evidence="1">
    <location>
        <begin position="314"/>
        <end position="327"/>
    </location>
</feature>
<evidence type="ECO:0000256" key="1">
    <source>
        <dbReference type="SAM" id="MobiDB-lite"/>
    </source>
</evidence>
<dbReference type="Proteomes" id="UP000324748">
    <property type="component" value="Unassembled WGS sequence"/>
</dbReference>
<evidence type="ECO:0000313" key="3">
    <source>
        <dbReference type="EMBL" id="KAA1130554.1"/>
    </source>
</evidence>
<name>A0A5B0S1L5_PUCGR</name>
<feature type="region of interest" description="Disordered" evidence="1">
    <location>
        <begin position="1"/>
        <end position="24"/>
    </location>
</feature>
<feature type="region of interest" description="Disordered" evidence="1">
    <location>
        <begin position="264"/>
        <end position="327"/>
    </location>
</feature>
<accession>A0A5B0S1L5</accession>
<dbReference type="EMBL" id="VDEP01000108">
    <property type="protein sequence ID" value="KAA1130554.1"/>
    <property type="molecule type" value="Genomic_DNA"/>
</dbReference>
<evidence type="ECO:0000313" key="5">
    <source>
        <dbReference type="Proteomes" id="UP000325313"/>
    </source>
</evidence>
<feature type="compositionally biased region" description="Polar residues" evidence="1">
    <location>
        <begin position="80"/>
        <end position="89"/>
    </location>
</feature>
<dbReference type="AlphaFoldDB" id="A0A5B0S1L5"/>
<dbReference type="Proteomes" id="UP000325313">
    <property type="component" value="Unassembled WGS sequence"/>
</dbReference>
<protein>
    <submittedName>
        <fullName evidence="3">Uncharacterized protein</fullName>
    </submittedName>
</protein>
<reference evidence="4 5" key="1">
    <citation type="submission" date="2019-05" db="EMBL/GenBank/DDBJ databases">
        <title>Emergence of the Ug99 lineage of the wheat stem rust pathogen through somatic hybridization.</title>
        <authorList>
            <person name="Li F."/>
            <person name="Upadhyaya N.M."/>
            <person name="Sperschneider J."/>
            <person name="Matny O."/>
            <person name="Nguyen-Phuc H."/>
            <person name="Mago R."/>
            <person name="Raley C."/>
            <person name="Miller M.E."/>
            <person name="Silverstein K.A.T."/>
            <person name="Henningsen E."/>
            <person name="Hirsch C.D."/>
            <person name="Visser B."/>
            <person name="Pretorius Z.A."/>
            <person name="Steffenson B.J."/>
            <person name="Schwessinger B."/>
            <person name="Dodds P.N."/>
            <person name="Figueroa M."/>
        </authorList>
    </citation>
    <scope>NUCLEOTIDE SEQUENCE [LARGE SCALE GENOMIC DNA]</scope>
    <source>
        <strain evidence="2">21-0</strain>
        <strain evidence="3 5">Ug99</strain>
    </source>
</reference>
<gene>
    <name evidence="2" type="ORF">PGT21_015150</name>
    <name evidence="3" type="ORF">PGTUg99_021288</name>
</gene>
<proteinExistence type="predicted"/>